<keyword evidence="2" id="KW-1185">Reference proteome</keyword>
<protein>
    <recommendedName>
        <fullName evidence="3">Secreted protein</fullName>
    </recommendedName>
</protein>
<name>A0ABU0EA41_9CELL</name>
<reference evidence="1 2" key="1">
    <citation type="submission" date="2023-07" db="EMBL/GenBank/DDBJ databases">
        <title>Sorghum-associated microbial communities from plants grown in Nebraska, USA.</title>
        <authorList>
            <person name="Schachtman D."/>
        </authorList>
    </citation>
    <scope>NUCLEOTIDE SEQUENCE [LARGE SCALE GENOMIC DNA]</scope>
    <source>
        <strain evidence="1 2">BE332</strain>
    </source>
</reference>
<evidence type="ECO:0008006" key="3">
    <source>
        <dbReference type="Google" id="ProtNLM"/>
    </source>
</evidence>
<accession>A0ABU0EA41</accession>
<evidence type="ECO:0000313" key="1">
    <source>
        <dbReference type="EMBL" id="MDQ0372125.1"/>
    </source>
</evidence>
<dbReference type="Proteomes" id="UP001239626">
    <property type="component" value="Unassembled WGS sequence"/>
</dbReference>
<dbReference type="RefSeq" id="WP_307489414.1">
    <property type="nucleotide sequence ID" value="NZ_JAUSVB010000001.1"/>
</dbReference>
<evidence type="ECO:0000313" key="2">
    <source>
        <dbReference type="Proteomes" id="UP001239626"/>
    </source>
</evidence>
<comment type="caution">
    <text evidence="1">The sequence shown here is derived from an EMBL/GenBank/DDBJ whole genome shotgun (WGS) entry which is preliminary data.</text>
</comment>
<gene>
    <name evidence="1" type="ORF">J2X26_000422</name>
</gene>
<organism evidence="1 2">
    <name type="scientific">Cellulomonas humilata</name>
    <dbReference type="NCBI Taxonomy" id="144055"/>
    <lineage>
        <taxon>Bacteria</taxon>
        <taxon>Bacillati</taxon>
        <taxon>Actinomycetota</taxon>
        <taxon>Actinomycetes</taxon>
        <taxon>Micrococcales</taxon>
        <taxon>Cellulomonadaceae</taxon>
        <taxon>Cellulomonas</taxon>
    </lineage>
</organism>
<proteinExistence type="predicted"/>
<dbReference type="EMBL" id="JAUSVB010000001">
    <property type="protein sequence ID" value="MDQ0372125.1"/>
    <property type="molecule type" value="Genomic_DNA"/>
</dbReference>
<sequence length="170" mass="17469">MGEGHEQRPRAAASLAVTTVVACGALLWTGAAAAGTDGDAMRIRLGADGWQDRELASLDEVEAVMDVDCPDIPSSAPPNGLVLCASTQLTGGEPRSVGGPGELDPLTEVLVAQGYCAVAPAAWDPDAEPPLPEGCLPSSVPLDLSGVSEEDRIMIENLLNVPEPEFTIAP</sequence>